<evidence type="ECO:0000313" key="4">
    <source>
        <dbReference type="EMBL" id="CAI4031531.1"/>
    </source>
</evidence>
<organism evidence="4 5">
    <name type="scientific">Nitrospira tepida</name>
    <dbReference type="NCBI Taxonomy" id="2973512"/>
    <lineage>
        <taxon>Bacteria</taxon>
        <taxon>Pseudomonadati</taxon>
        <taxon>Nitrospirota</taxon>
        <taxon>Nitrospiria</taxon>
        <taxon>Nitrospirales</taxon>
        <taxon>Nitrospiraceae</taxon>
        <taxon>Nitrospira</taxon>
    </lineage>
</organism>
<dbReference type="EMBL" id="OX365700">
    <property type="protein sequence ID" value="CAI4031531.1"/>
    <property type="molecule type" value="Genomic_DNA"/>
</dbReference>
<evidence type="ECO:0000313" key="5">
    <source>
        <dbReference type="Proteomes" id="UP001179121"/>
    </source>
</evidence>
<dbReference type="AlphaFoldDB" id="A0AA86T731"/>
<accession>A0AA86T731</accession>
<proteinExistence type="predicted"/>
<keyword evidence="3" id="KW-0732">Signal</keyword>
<feature type="repeat" description="TPR" evidence="1">
    <location>
        <begin position="46"/>
        <end position="79"/>
    </location>
</feature>
<keyword evidence="5" id="KW-1185">Reference proteome</keyword>
<feature type="region of interest" description="Disordered" evidence="2">
    <location>
        <begin position="120"/>
        <end position="157"/>
    </location>
</feature>
<dbReference type="SUPFAM" id="SSF48452">
    <property type="entry name" value="TPR-like"/>
    <property type="match status" value="1"/>
</dbReference>
<sequence length="157" mass="16808">MRRHGMTHRLLCLLMLFMALASAGCPRSKPQPLIPLPLDSRAPQEAIALTEQGSGAYQSQQFDEAKQYFEQAVKMVPRLGAAHYNLALALNALGDAQAAHDEFIEAATLEPGHKVIWDSPALRPYGNPEVSRPAQAPPSVNNRRGPTSGLGGIGSGS</sequence>
<name>A0AA86T731_9BACT</name>
<gene>
    <name evidence="4" type="ORF">DNFV4_01951</name>
</gene>
<dbReference type="Pfam" id="PF13432">
    <property type="entry name" value="TPR_16"/>
    <property type="match status" value="1"/>
</dbReference>
<feature type="chain" id="PRO_5041736944" evidence="3">
    <location>
        <begin position="24"/>
        <end position="157"/>
    </location>
</feature>
<dbReference type="Proteomes" id="UP001179121">
    <property type="component" value="Chromosome"/>
</dbReference>
<feature type="compositionally biased region" description="Gly residues" evidence="2">
    <location>
        <begin position="148"/>
        <end position="157"/>
    </location>
</feature>
<dbReference type="InterPro" id="IPR011990">
    <property type="entry name" value="TPR-like_helical_dom_sf"/>
</dbReference>
<reference evidence="4" key="1">
    <citation type="submission" date="2022-10" db="EMBL/GenBank/DDBJ databases">
        <authorList>
            <person name="Koch H."/>
        </authorList>
    </citation>
    <scope>NUCLEOTIDE SEQUENCE</scope>
    <source>
        <strain evidence="4">DNF</strain>
    </source>
</reference>
<dbReference type="PROSITE" id="PS50005">
    <property type="entry name" value="TPR"/>
    <property type="match status" value="1"/>
</dbReference>
<dbReference type="SMART" id="SM00028">
    <property type="entry name" value="TPR"/>
    <property type="match status" value="2"/>
</dbReference>
<dbReference type="KEGG" id="nti:DNFV4_01951"/>
<keyword evidence="1" id="KW-0802">TPR repeat</keyword>
<protein>
    <submittedName>
        <fullName evidence="4">Tetratricopeptide repeat protein</fullName>
    </submittedName>
</protein>
<dbReference type="PROSITE" id="PS51257">
    <property type="entry name" value="PROKAR_LIPOPROTEIN"/>
    <property type="match status" value="1"/>
</dbReference>
<evidence type="ECO:0000256" key="3">
    <source>
        <dbReference type="SAM" id="SignalP"/>
    </source>
</evidence>
<evidence type="ECO:0000256" key="2">
    <source>
        <dbReference type="SAM" id="MobiDB-lite"/>
    </source>
</evidence>
<evidence type="ECO:0000256" key="1">
    <source>
        <dbReference type="PROSITE-ProRule" id="PRU00339"/>
    </source>
</evidence>
<dbReference type="RefSeq" id="WP_289268441.1">
    <property type="nucleotide sequence ID" value="NZ_OX365700.1"/>
</dbReference>
<dbReference type="Gene3D" id="1.25.40.10">
    <property type="entry name" value="Tetratricopeptide repeat domain"/>
    <property type="match status" value="1"/>
</dbReference>
<feature type="signal peptide" evidence="3">
    <location>
        <begin position="1"/>
        <end position="23"/>
    </location>
</feature>
<dbReference type="InterPro" id="IPR019734">
    <property type="entry name" value="TPR_rpt"/>
</dbReference>